<dbReference type="EC" id="3.1.2.-" evidence="1"/>
<dbReference type="InterPro" id="IPR029069">
    <property type="entry name" value="HotDog_dom_sf"/>
</dbReference>
<keyword evidence="2" id="KW-1185">Reference proteome</keyword>
<proteinExistence type="predicted"/>
<reference evidence="1 2" key="1">
    <citation type="submission" date="2020-08" db="EMBL/GenBank/DDBJ databases">
        <title>Genomic Encyclopedia of Type Strains, Phase IV (KMG-IV): sequencing the most valuable type-strain genomes for metagenomic binning, comparative biology and taxonomic classification.</title>
        <authorList>
            <person name="Goeker M."/>
        </authorList>
    </citation>
    <scope>NUCLEOTIDE SEQUENCE [LARGE SCALE GENOMIC DNA]</scope>
    <source>
        <strain evidence="1 2">DSM 45615</strain>
    </source>
</reference>
<keyword evidence="1" id="KW-0378">Hydrolase</keyword>
<organism evidence="1 2">
    <name type="scientific">Thermocatellispora tengchongensis</name>
    <dbReference type="NCBI Taxonomy" id="1073253"/>
    <lineage>
        <taxon>Bacteria</taxon>
        <taxon>Bacillati</taxon>
        <taxon>Actinomycetota</taxon>
        <taxon>Actinomycetes</taxon>
        <taxon>Streptosporangiales</taxon>
        <taxon>Streptosporangiaceae</taxon>
        <taxon>Thermocatellispora</taxon>
    </lineage>
</organism>
<dbReference type="Gene3D" id="3.10.129.10">
    <property type="entry name" value="Hotdog Thioesterase"/>
    <property type="match status" value="1"/>
</dbReference>
<dbReference type="GO" id="GO:0016787">
    <property type="term" value="F:hydrolase activity"/>
    <property type="evidence" value="ECO:0007669"/>
    <property type="project" value="UniProtKB-KW"/>
</dbReference>
<dbReference type="SUPFAM" id="SSF54637">
    <property type="entry name" value="Thioesterase/thiol ester dehydrase-isomerase"/>
    <property type="match status" value="1"/>
</dbReference>
<protein>
    <submittedName>
        <fullName evidence="1">Acyl-CoA thioester hydrolase</fullName>
        <ecNumber evidence="1">3.1.2.-</ecNumber>
    </submittedName>
</protein>
<dbReference type="AlphaFoldDB" id="A0A840PM89"/>
<sequence>MSVQVYFDDLDPYGMLHHVRYGTLVDRAIVAYWTEKGWNSDLSQSAIKEVMVVRQLSITYQAPITGVCEPVVHFWLEGIGRSSVIYGFRLLSPDRSLLYADGRRVSVNIDPVTLAPAPISEESRRLAQELLVPATAGASAPR</sequence>
<dbReference type="Pfam" id="PF13279">
    <property type="entry name" value="4HBT_2"/>
    <property type="match status" value="1"/>
</dbReference>
<dbReference type="EMBL" id="JACHGN010000056">
    <property type="protein sequence ID" value="MBB5140608.1"/>
    <property type="molecule type" value="Genomic_DNA"/>
</dbReference>
<accession>A0A840PM89</accession>
<gene>
    <name evidence="1" type="ORF">HNP84_010378</name>
</gene>
<dbReference type="RefSeq" id="WP_185057381.1">
    <property type="nucleotide sequence ID" value="NZ_BAABIX010000106.1"/>
</dbReference>
<name>A0A840PM89_9ACTN</name>
<evidence type="ECO:0000313" key="2">
    <source>
        <dbReference type="Proteomes" id="UP000578449"/>
    </source>
</evidence>
<comment type="caution">
    <text evidence="1">The sequence shown here is derived from an EMBL/GenBank/DDBJ whole genome shotgun (WGS) entry which is preliminary data.</text>
</comment>
<dbReference type="CDD" id="cd00586">
    <property type="entry name" value="4HBT"/>
    <property type="match status" value="1"/>
</dbReference>
<dbReference type="Proteomes" id="UP000578449">
    <property type="component" value="Unassembled WGS sequence"/>
</dbReference>
<evidence type="ECO:0000313" key="1">
    <source>
        <dbReference type="EMBL" id="MBB5140608.1"/>
    </source>
</evidence>